<dbReference type="InterPro" id="IPR036412">
    <property type="entry name" value="HAD-like_sf"/>
</dbReference>
<feature type="compositionally biased region" description="Polar residues" evidence="5">
    <location>
        <begin position="243"/>
        <end position="268"/>
    </location>
</feature>
<name>A0A9W8G2M7_9FUNG</name>
<dbReference type="SUPFAM" id="SSF56784">
    <property type="entry name" value="HAD-like"/>
    <property type="match status" value="1"/>
</dbReference>
<evidence type="ECO:0000259" key="6">
    <source>
        <dbReference type="PROSITE" id="PS50969"/>
    </source>
</evidence>
<dbReference type="GO" id="GO:0004721">
    <property type="term" value="F:phosphoprotein phosphatase activity"/>
    <property type="evidence" value="ECO:0007669"/>
    <property type="project" value="UniProtKB-KW"/>
</dbReference>
<feature type="compositionally biased region" description="Low complexity" evidence="5">
    <location>
        <begin position="38"/>
        <end position="49"/>
    </location>
</feature>
<feature type="domain" description="FCP1 homology" evidence="6">
    <location>
        <begin position="581"/>
        <end position="740"/>
    </location>
</feature>
<dbReference type="NCBIfam" id="TIGR02251">
    <property type="entry name" value="HIF-SF_euk"/>
    <property type="match status" value="1"/>
</dbReference>
<dbReference type="CDD" id="cd07521">
    <property type="entry name" value="HAD_FCP1-like"/>
    <property type="match status" value="1"/>
</dbReference>
<feature type="region of interest" description="Disordered" evidence="5">
    <location>
        <begin position="326"/>
        <end position="406"/>
    </location>
</feature>
<comment type="similarity">
    <text evidence="4">Belongs to the CTDSPL2 family.</text>
</comment>
<comment type="function">
    <text evidence="3">Probable phosphatase.</text>
</comment>
<evidence type="ECO:0000256" key="3">
    <source>
        <dbReference type="ARBA" id="ARBA00037324"/>
    </source>
</evidence>
<feature type="compositionally biased region" description="Polar residues" evidence="5">
    <location>
        <begin position="392"/>
        <end position="406"/>
    </location>
</feature>
<evidence type="ECO:0000256" key="5">
    <source>
        <dbReference type="SAM" id="MobiDB-lite"/>
    </source>
</evidence>
<dbReference type="Gene3D" id="3.40.50.1000">
    <property type="entry name" value="HAD superfamily/HAD-like"/>
    <property type="match status" value="1"/>
</dbReference>
<dbReference type="FunFam" id="3.40.50.1000:FF:000015">
    <property type="entry name" value="CTD small phosphatase-like protein 2"/>
    <property type="match status" value="1"/>
</dbReference>
<organism evidence="7 8">
    <name type="scientific">Coemansia spiralis</name>
    <dbReference type="NCBI Taxonomy" id="417178"/>
    <lineage>
        <taxon>Eukaryota</taxon>
        <taxon>Fungi</taxon>
        <taxon>Fungi incertae sedis</taxon>
        <taxon>Zoopagomycota</taxon>
        <taxon>Kickxellomycotina</taxon>
        <taxon>Kickxellomycetes</taxon>
        <taxon>Kickxellales</taxon>
        <taxon>Kickxellaceae</taxon>
        <taxon>Coemansia</taxon>
    </lineage>
</organism>
<evidence type="ECO:0000313" key="7">
    <source>
        <dbReference type="EMBL" id="KAJ2672155.1"/>
    </source>
</evidence>
<sequence length="789" mass="85532">MSTVARLRNGTRRQAASNLGTAPAPTVTDNTSKTKFKAASTPTNATANSQPRRSKRNAGASSTTEAEAAAAAHVTPPDSIKHKTASASDTSASNGDSVVSPIKSKPTAKHSSAKSNTAALTSAIKRKAERQVPARRIAKANGIAKRPMEDSKPAPSLPRRRNATQTALQSNSDALKAPATETANFIMSSPKRKPRDALARIASPRNRLVAAGDFGSKRRGDETDDSLSQAATLRPPVNKRIRTSANPGVQQLAKKTTNNGNIPNTPSSDDSEHGSSRGSSKLGRANGDISEDSRRGAGSPPSPLKSILSPMLDLLRRVSGIAQDPLGLQKQDSISSADSETSASDRAIDDDDGLRTIKKGSSENIHPMPSSSESQDENCPVDSAGAPVGSPEANSLTAPPMNPTTLGTATSSITSYVGGGFHANGMQLYLPESNEFVGADSCSASPITAGYPETPCKENIPVYTEHDVIVGLDTQESGVAMLSAATALSNTEALNQQQQPQPGQDQSNLLLAVNELRAADSDLDLSQISSLADSEIDAQYEQYLQYEDEEDEFNPYLFMADLPPIPKEHTLRPYALPRKTRSSPPITLVLDLDETLVHCALTKVENPDLEFAVEYNGVDYKVYCRLRPGYREFLEKASELFEVVVFTASQQVYADKLLNLIDPDRRFIRHRLFRDSCVYVNTNYVKDLGILGRDETKMVLVDNCPQAFAYQQSNGIPIESWYEDKNDRELMRLMDFLETLVGEEDVRPKVDAHFKTREKVIEAKKRYQLKISSITYGSSLYSSVRNTNN</sequence>
<gene>
    <name evidence="7" type="primary">CTDSPL2</name>
    <name evidence="7" type="ORF">GGI25_005228</name>
</gene>
<feature type="compositionally biased region" description="Polar residues" evidence="5">
    <location>
        <begin position="85"/>
        <end position="97"/>
    </location>
</feature>
<protein>
    <submittedName>
        <fullName evidence="7">CTD small phosphatase-like protein 2</fullName>
    </submittedName>
</protein>
<keyword evidence="1" id="KW-0378">Hydrolase</keyword>
<dbReference type="InterPro" id="IPR050365">
    <property type="entry name" value="TIM50"/>
</dbReference>
<dbReference type="PROSITE" id="PS50969">
    <property type="entry name" value="FCP1"/>
    <property type="match status" value="1"/>
</dbReference>
<feature type="compositionally biased region" description="Low complexity" evidence="5">
    <location>
        <begin position="332"/>
        <end position="345"/>
    </location>
</feature>
<comment type="caution">
    <text evidence="7">The sequence shown here is derived from an EMBL/GenBank/DDBJ whole genome shotgun (WGS) entry which is preliminary data.</text>
</comment>
<dbReference type="GO" id="GO:0005634">
    <property type="term" value="C:nucleus"/>
    <property type="evidence" value="ECO:0007669"/>
    <property type="project" value="UniProtKB-ARBA"/>
</dbReference>
<feature type="region of interest" description="Disordered" evidence="5">
    <location>
        <begin position="1"/>
        <end position="306"/>
    </location>
</feature>
<evidence type="ECO:0000256" key="4">
    <source>
        <dbReference type="ARBA" id="ARBA00038355"/>
    </source>
</evidence>
<dbReference type="AlphaFoldDB" id="A0A9W8G2M7"/>
<dbReference type="PANTHER" id="PTHR12210">
    <property type="entry name" value="DULLARD PROTEIN PHOSPHATASE"/>
    <property type="match status" value="1"/>
</dbReference>
<dbReference type="InterPro" id="IPR023214">
    <property type="entry name" value="HAD_sf"/>
</dbReference>
<dbReference type="InterPro" id="IPR004274">
    <property type="entry name" value="FCP1_dom"/>
</dbReference>
<feature type="compositionally biased region" description="Low complexity" evidence="5">
    <location>
        <begin position="60"/>
        <end position="72"/>
    </location>
</feature>
<reference evidence="7" key="1">
    <citation type="submission" date="2022-07" db="EMBL/GenBank/DDBJ databases">
        <title>Phylogenomic reconstructions and comparative analyses of Kickxellomycotina fungi.</title>
        <authorList>
            <person name="Reynolds N.K."/>
            <person name="Stajich J.E."/>
            <person name="Barry K."/>
            <person name="Grigoriev I.V."/>
            <person name="Crous P."/>
            <person name="Smith M.E."/>
        </authorList>
    </citation>
    <scope>NUCLEOTIDE SEQUENCE</scope>
    <source>
        <strain evidence="7">NRRL 3115</strain>
    </source>
</reference>
<evidence type="ECO:0000313" key="8">
    <source>
        <dbReference type="Proteomes" id="UP001151518"/>
    </source>
</evidence>
<keyword evidence="2" id="KW-0904">Protein phosphatase</keyword>
<dbReference type="Pfam" id="PF03031">
    <property type="entry name" value="NIF"/>
    <property type="match status" value="1"/>
</dbReference>
<accession>A0A9W8G2M7</accession>
<dbReference type="Proteomes" id="UP001151518">
    <property type="component" value="Unassembled WGS sequence"/>
</dbReference>
<dbReference type="SMART" id="SM00577">
    <property type="entry name" value="CPDc"/>
    <property type="match status" value="1"/>
</dbReference>
<dbReference type="InterPro" id="IPR011948">
    <property type="entry name" value="Dullard_phosphatase"/>
</dbReference>
<proteinExistence type="inferred from homology"/>
<feature type="compositionally biased region" description="Polar residues" evidence="5">
    <location>
        <begin position="163"/>
        <end position="173"/>
    </location>
</feature>
<evidence type="ECO:0000256" key="2">
    <source>
        <dbReference type="ARBA" id="ARBA00022912"/>
    </source>
</evidence>
<evidence type="ECO:0000256" key="1">
    <source>
        <dbReference type="ARBA" id="ARBA00022801"/>
    </source>
</evidence>
<dbReference type="OrthoDB" id="277011at2759"/>
<dbReference type="EMBL" id="JANBTW010000088">
    <property type="protein sequence ID" value="KAJ2672155.1"/>
    <property type="molecule type" value="Genomic_DNA"/>
</dbReference>